<dbReference type="PANTHER" id="PTHR28136">
    <property type="entry name" value="NUCLEUS EXPORT PROTEIN BRR6"/>
    <property type="match status" value="1"/>
</dbReference>
<proteinExistence type="predicted"/>
<dbReference type="GO" id="GO:0031965">
    <property type="term" value="C:nuclear membrane"/>
    <property type="evidence" value="ECO:0007669"/>
    <property type="project" value="InterPro"/>
</dbReference>
<keyword evidence="2" id="KW-0812">Transmembrane</keyword>
<sequence length="274" mass="31533">MEQNPKESLHRQEPVPQFLRYKSRLYKLTDELVVASQVVDLDCGLDCQTEQTESQSLPEETKQLAKSQDGTQLTMTGHGGSPAGNLSHNQMIVELKSELERSLQASEREMSQRLIFLIKSVQNSQEYELDASEKVQNWLRVIMSLILLLSLIFMVLFFFGDDIYKTYHSQIAELNHEQLICREEYLQHECDRLEVEPVLVQYCNNWKKCYSADVTQKVKKTESLSIWITENINAVFRHLSYESYIGILALSAGFVFIMALMSCLFSICGGRKRG</sequence>
<dbReference type="GO" id="GO:0006998">
    <property type="term" value="P:nuclear envelope organization"/>
    <property type="evidence" value="ECO:0007669"/>
    <property type="project" value="InterPro"/>
</dbReference>
<name>A0AAD1XN08_EUPCR</name>
<dbReference type="AlphaFoldDB" id="A0AAD1XN08"/>
<dbReference type="Proteomes" id="UP001295684">
    <property type="component" value="Unassembled WGS sequence"/>
</dbReference>
<keyword evidence="5" id="KW-1185">Reference proteome</keyword>
<keyword evidence="2" id="KW-0472">Membrane</keyword>
<dbReference type="Pfam" id="PF10104">
    <property type="entry name" value="Brr6_like_C_C"/>
    <property type="match status" value="1"/>
</dbReference>
<evidence type="ECO:0000313" key="5">
    <source>
        <dbReference type="Proteomes" id="UP001295684"/>
    </source>
</evidence>
<protein>
    <recommendedName>
        <fullName evidence="3">Brl1/Brr6 domain-containing protein</fullName>
    </recommendedName>
</protein>
<dbReference type="InterPro" id="IPR018767">
    <property type="entry name" value="Brl1/Brr6_dom"/>
</dbReference>
<dbReference type="InterPro" id="IPR040202">
    <property type="entry name" value="Brl1/Brr6"/>
</dbReference>
<organism evidence="4 5">
    <name type="scientific">Euplotes crassus</name>
    <dbReference type="NCBI Taxonomy" id="5936"/>
    <lineage>
        <taxon>Eukaryota</taxon>
        <taxon>Sar</taxon>
        <taxon>Alveolata</taxon>
        <taxon>Ciliophora</taxon>
        <taxon>Intramacronucleata</taxon>
        <taxon>Spirotrichea</taxon>
        <taxon>Hypotrichia</taxon>
        <taxon>Euplotida</taxon>
        <taxon>Euplotidae</taxon>
        <taxon>Moneuplotes</taxon>
    </lineage>
</organism>
<evidence type="ECO:0000256" key="2">
    <source>
        <dbReference type="SAM" id="Phobius"/>
    </source>
</evidence>
<gene>
    <name evidence="4" type="ORF">ECRASSUSDP1_LOCUS17264</name>
</gene>
<dbReference type="EMBL" id="CAMPGE010017414">
    <property type="protein sequence ID" value="CAI2375898.1"/>
    <property type="molecule type" value="Genomic_DNA"/>
</dbReference>
<feature type="region of interest" description="Disordered" evidence="1">
    <location>
        <begin position="51"/>
        <end position="72"/>
    </location>
</feature>
<dbReference type="SMART" id="SM01042">
    <property type="entry name" value="Brr6_like_C_C"/>
    <property type="match status" value="1"/>
</dbReference>
<feature type="transmembrane region" description="Helical" evidence="2">
    <location>
        <begin position="244"/>
        <end position="268"/>
    </location>
</feature>
<keyword evidence="2" id="KW-1133">Transmembrane helix</keyword>
<dbReference type="PANTHER" id="PTHR28136:SF1">
    <property type="entry name" value="NUCLEUS EXPORT PROTEIN BRL1"/>
    <property type="match status" value="1"/>
</dbReference>
<dbReference type="GO" id="GO:0055088">
    <property type="term" value="P:lipid homeostasis"/>
    <property type="evidence" value="ECO:0007669"/>
    <property type="project" value="InterPro"/>
</dbReference>
<evidence type="ECO:0000313" key="4">
    <source>
        <dbReference type="EMBL" id="CAI2375898.1"/>
    </source>
</evidence>
<evidence type="ECO:0000256" key="1">
    <source>
        <dbReference type="SAM" id="MobiDB-lite"/>
    </source>
</evidence>
<reference evidence="4" key="1">
    <citation type="submission" date="2023-07" db="EMBL/GenBank/DDBJ databases">
        <authorList>
            <consortium name="AG Swart"/>
            <person name="Singh M."/>
            <person name="Singh A."/>
            <person name="Seah K."/>
            <person name="Emmerich C."/>
        </authorList>
    </citation>
    <scope>NUCLEOTIDE SEQUENCE</scope>
    <source>
        <strain evidence="4">DP1</strain>
    </source>
</reference>
<comment type="caution">
    <text evidence="4">The sequence shown here is derived from an EMBL/GenBank/DDBJ whole genome shotgun (WGS) entry which is preliminary data.</text>
</comment>
<feature type="domain" description="Brl1/Brr6" evidence="3">
    <location>
        <begin position="135"/>
        <end position="259"/>
    </location>
</feature>
<feature type="transmembrane region" description="Helical" evidence="2">
    <location>
        <begin position="138"/>
        <end position="159"/>
    </location>
</feature>
<accession>A0AAD1XN08</accession>
<evidence type="ECO:0000259" key="3">
    <source>
        <dbReference type="SMART" id="SM01042"/>
    </source>
</evidence>